<dbReference type="AlphaFoldDB" id="A0A1X7UXQ8"/>
<accession>A0A1X7UXQ8</accession>
<dbReference type="EnsemblMetazoa" id="Aqu2.1.32142_001">
    <property type="protein sequence ID" value="Aqu2.1.32142_001"/>
    <property type="gene ID" value="Aqu2.1.32142"/>
</dbReference>
<proteinExistence type="predicted"/>
<name>A0A1X7UXQ8_AMPQE</name>
<organism evidence="1">
    <name type="scientific">Amphimedon queenslandica</name>
    <name type="common">Sponge</name>
    <dbReference type="NCBI Taxonomy" id="400682"/>
    <lineage>
        <taxon>Eukaryota</taxon>
        <taxon>Metazoa</taxon>
        <taxon>Porifera</taxon>
        <taxon>Demospongiae</taxon>
        <taxon>Heteroscleromorpha</taxon>
        <taxon>Haplosclerida</taxon>
        <taxon>Niphatidae</taxon>
        <taxon>Amphimedon</taxon>
    </lineage>
</organism>
<sequence>TTQSYYNSVTDLLEYIYRMLWYIEKLMLYYNMIKSLTLCGLK</sequence>
<reference evidence="1" key="1">
    <citation type="submission" date="2017-05" db="UniProtKB">
        <authorList>
            <consortium name="EnsemblMetazoa"/>
        </authorList>
    </citation>
    <scope>IDENTIFICATION</scope>
</reference>
<evidence type="ECO:0000313" key="1">
    <source>
        <dbReference type="EnsemblMetazoa" id="Aqu2.1.32142_001"/>
    </source>
</evidence>
<dbReference type="InParanoid" id="A0A1X7UXQ8"/>
<protein>
    <submittedName>
        <fullName evidence="1">Uncharacterized protein</fullName>
    </submittedName>
</protein>